<dbReference type="CDD" id="cd14016">
    <property type="entry name" value="STKc_CK1"/>
    <property type="match status" value="1"/>
</dbReference>
<dbReference type="OrthoDB" id="5800476at2759"/>
<dbReference type="PROSITE" id="PS50011">
    <property type="entry name" value="PROTEIN_KINASE_DOM"/>
    <property type="match status" value="1"/>
</dbReference>
<reference evidence="9" key="1">
    <citation type="submission" date="2022-10" db="EMBL/GenBank/DDBJ databases">
        <authorList>
            <person name="Chen Y."/>
            <person name="Dougan E. K."/>
            <person name="Chan C."/>
            <person name="Rhodes N."/>
            <person name="Thang M."/>
        </authorList>
    </citation>
    <scope>NUCLEOTIDE SEQUENCE</scope>
</reference>
<dbReference type="SMART" id="SM00220">
    <property type="entry name" value="S_TKc"/>
    <property type="match status" value="1"/>
</dbReference>
<keyword evidence="10" id="KW-0808">Transferase</keyword>
<evidence type="ECO:0000256" key="3">
    <source>
        <dbReference type="ARBA" id="ARBA00022840"/>
    </source>
</evidence>
<dbReference type="PROSITE" id="PS00107">
    <property type="entry name" value="PROTEIN_KINASE_ATP"/>
    <property type="match status" value="1"/>
</dbReference>
<keyword evidence="6" id="KW-0723">Serine/threonine-protein kinase</keyword>
<dbReference type="EMBL" id="CAMXCT020001380">
    <property type="protein sequence ID" value="CAL1142903.1"/>
    <property type="molecule type" value="Genomic_DNA"/>
</dbReference>
<gene>
    <name evidence="9" type="ORF">C1SCF055_LOCUS16597</name>
</gene>
<protein>
    <recommendedName>
        <fullName evidence="4">Casein kinase I</fullName>
        <ecNumber evidence="1">2.7.11.1</ecNumber>
    </recommendedName>
</protein>
<dbReference type="PANTHER" id="PTHR11909">
    <property type="entry name" value="CASEIN KINASE-RELATED"/>
    <property type="match status" value="1"/>
</dbReference>
<proteinExistence type="inferred from homology"/>
<evidence type="ECO:0000256" key="7">
    <source>
        <dbReference type="SAM" id="MobiDB-lite"/>
    </source>
</evidence>
<evidence type="ECO:0000256" key="6">
    <source>
        <dbReference type="RuleBase" id="RU000304"/>
    </source>
</evidence>
<dbReference type="PROSITE" id="PS00108">
    <property type="entry name" value="PROTEIN_KINASE_ST"/>
    <property type="match status" value="1"/>
</dbReference>
<keyword evidence="11" id="KW-1185">Reference proteome</keyword>
<dbReference type="EMBL" id="CAMXCT010001380">
    <property type="protein sequence ID" value="CAI3989528.1"/>
    <property type="molecule type" value="Genomic_DNA"/>
</dbReference>
<name>A0A9P1CF51_9DINO</name>
<dbReference type="AlphaFoldDB" id="A0A9P1CF51"/>
<feature type="domain" description="Protein kinase" evidence="8">
    <location>
        <begin position="43"/>
        <end position="315"/>
    </location>
</feature>
<evidence type="ECO:0000313" key="10">
    <source>
        <dbReference type="EMBL" id="CAL4776840.1"/>
    </source>
</evidence>
<dbReference type="SUPFAM" id="SSF56112">
    <property type="entry name" value="Protein kinase-like (PK-like)"/>
    <property type="match status" value="1"/>
</dbReference>
<sequence length="377" mass="42761">MSLVKSSYTTAAGEEEESEEETEESEASSIHPPPLPQLVAGRYRLQGEIGSGSYSEVYLGVDEKTGDNVAVKVEWQLAEKGNKLLGEGKFYEALGLHSGEAPNIRWIGSQGEYNFMVMDLLGPSLDAYFKHCKQFSLKTILTLAIQIIDRLEYVHNCGLLYRDIKPHNFLMGLGEDSARVYIVDFGLAKRYVDKTGRHVSCSSRKRTGITGISVARYSSINVHEGVEPSRRDDLEATGYMLMHFLRGDLPWLGLKARSKKSKHKAISGVKQDTSDEELCRGYPEEFCVFLQYCRSLQFSEKPNYDFLRNLFRKLFEREGFVDDGIFDWTGMRLPPASERKKHVSCSRDARKEREKEANQLQVVEVVNGTRSRSRGRT</sequence>
<dbReference type="Gene3D" id="1.10.510.10">
    <property type="entry name" value="Transferase(Phosphotransferase) domain 1"/>
    <property type="match status" value="1"/>
</dbReference>
<feature type="compositionally biased region" description="Acidic residues" evidence="7">
    <location>
        <begin position="13"/>
        <end position="26"/>
    </location>
</feature>
<reference evidence="10 11" key="2">
    <citation type="submission" date="2024-05" db="EMBL/GenBank/DDBJ databases">
        <authorList>
            <person name="Chen Y."/>
            <person name="Shah S."/>
            <person name="Dougan E. K."/>
            <person name="Thang M."/>
            <person name="Chan C."/>
        </authorList>
    </citation>
    <scope>NUCLEOTIDE SEQUENCE [LARGE SCALE GENOMIC DNA]</scope>
</reference>
<dbReference type="InterPro" id="IPR011009">
    <property type="entry name" value="Kinase-like_dom_sf"/>
</dbReference>
<comment type="similarity">
    <text evidence="6">Belongs to the protein kinase superfamily.</text>
</comment>
<dbReference type="Proteomes" id="UP001152797">
    <property type="component" value="Unassembled WGS sequence"/>
</dbReference>
<dbReference type="GO" id="GO:0005524">
    <property type="term" value="F:ATP binding"/>
    <property type="evidence" value="ECO:0007669"/>
    <property type="project" value="UniProtKB-UniRule"/>
</dbReference>
<dbReference type="InterPro" id="IPR000719">
    <property type="entry name" value="Prot_kinase_dom"/>
</dbReference>
<comment type="caution">
    <text evidence="9">The sequence shown here is derived from an EMBL/GenBank/DDBJ whole genome shotgun (WGS) entry which is preliminary data.</text>
</comment>
<keyword evidence="2 5" id="KW-0547">Nucleotide-binding</keyword>
<dbReference type="Pfam" id="PF00069">
    <property type="entry name" value="Pkinase"/>
    <property type="match status" value="1"/>
</dbReference>
<feature type="compositionally biased region" description="Basic and acidic residues" evidence="7">
    <location>
        <begin position="345"/>
        <end position="357"/>
    </location>
</feature>
<evidence type="ECO:0000256" key="2">
    <source>
        <dbReference type="ARBA" id="ARBA00022741"/>
    </source>
</evidence>
<feature type="compositionally biased region" description="Low complexity" evidence="7">
    <location>
        <begin position="1"/>
        <end position="12"/>
    </location>
</feature>
<evidence type="ECO:0000256" key="1">
    <source>
        <dbReference type="ARBA" id="ARBA00012513"/>
    </source>
</evidence>
<organism evidence="9">
    <name type="scientific">Cladocopium goreaui</name>
    <dbReference type="NCBI Taxonomy" id="2562237"/>
    <lineage>
        <taxon>Eukaryota</taxon>
        <taxon>Sar</taxon>
        <taxon>Alveolata</taxon>
        <taxon>Dinophyceae</taxon>
        <taxon>Suessiales</taxon>
        <taxon>Symbiodiniaceae</taxon>
        <taxon>Cladocopium</taxon>
    </lineage>
</organism>
<evidence type="ECO:0000313" key="11">
    <source>
        <dbReference type="Proteomes" id="UP001152797"/>
    </source>
</evidence>
<feature type="region of interest" description="Disordered" evidence="7">
    <location>
        <begin position="339"/>
        <end position="360"/>
    </location>
</feature>
<evidence type="ECO:0000256" key="5">
    <source>
        <dbReference type="PROSITE-ProRule" id="PRU10141"/>
    </source>
</evidence>
<dbReference type="EMBL" id="CAMXCT030001380">
    <property type="protein sequence ID" value="CAL4776840.1"/>
    <property type="molecule type" value="Genomic_DNA"/>
</dbReference>
<dbReference type="InterPro" id="IPR008271">
    <property type="entry name" value="Ser/Thr_kinase_AS"/>
</dbReference>
<evidence type="ECO:0000313" key="9">
    <source>
        <dbReference type="EMBL" id="CAI3989528.1"/>
    </source>
</evidence>
<keyword evidence="10" id="KW-0418">Kinase</keyword>
<evidence type="ECO:0000256" key="4">
    <source>
        <dbReference type="ARBA" id="ARBA00023860"/>
    </source>
</evidence>
<dbReference type="InterPro" id="IPR050235">
    <property type="entry name" value="CK1_Ser-Thr_kinase"/>
</dbReference>
<dbReference type="InterPro" id="IPR017441">
    <property type="entry name" value="Protein_kinase_ATP_BS"/>
</dbReference>
<keyword evidence="3 5" id="KW-0067">ATP-binding</keyword>
<dbReference type="EC" id="2.7.11.1" evidence="1"/>
<dbReference type="GO" id="GO:0004674">
    <property type="term" value="F:protein serine/threonine kinase activity"/>
    <property type="evidence" value="ECO:0007669"/>
    <property type="project" value="UniProtKB-KW"/>
</dbReference>
<feature type="region of interest" description="Disordered" evidence="7">
    <location>
        <begin position="1"/>
        <end position="35"/>
    </location>
</feature>
<evidence type="ECO:0000259" key="8">
    <source>
        <dbReference type="PROSITE" id="PS50011"/>
    </source>
</evidence>
<feature type="binding site" evidence="5">
    <location>
        <position position="72"/>
    </location>
    <ligand>
        <name>ATP</name>
        <dbReference type="ChEBI" id="CHEBI:30616"/>
    </ligand>
</feature>
<accession>A0A9P1CF51</accession>